<reference evidence="1 2" key="1">
    <citation type="submission" date="2024-09" db="EMBL/GenBank/DDBJ databases">
        <authorList>
            <person name="Sun Q."/>
            <person name="Mori K."/>
        </authorList>
    </citation>
    <scope>NUCLEOTIDE SEQUENCE [LARGE SCALE GENOMIC DNA]</scope>
    <source>
        <strain evidence="1 2">JCM 1334</strain>
    </source>
</reference>
<gene>
    <name evidence="1" type="ORF">ACFFP1_20570</name>
</gene>
<evidence type="ECO:0000313" key="1">
    <source>
        <dbReference type="EMBL" id="MFB9821876.1"/>
    </source>
</evidence>
<keyword evidence="2" id="KW-1185">Reference proteome</keyword>
<proteinExistence type="predicted"/>
<dbReference type="Proteomes" id="UP001589702">
    <property type="component" value="Unassembled WGS sequence"/>
</dbReference>
<sequence length="47" mass="5062">MPAGGPKTIFEEEMTIGVDTSKVNIADTFTQKYAQADTLLVRPSVSC</sequence>
<organism evidence="1 2">
    <name type="scientific">Arthrobacter ramosus</name>
    <dbReference type="NCBI Taxonomy" id="1672"/>
    <lineage>
        <taxon>Bacteria</taxon>
        <taxon>Bacillati</taxon>
        <taxon>Actinomycetota</taxon>
        <taxon>Actinomycetes</taxon>
        <taxon>Micrococcales</taxon>
        <taxon>Micrococcaceae</taxon>
        <taxon>Arthrobacter</taxon>
    </lineage>
</organism>
<dbReference type="RefSeq" id="WP_234750518.1">
    <property type="nucleotide sequence ID" value="NZ_BAAAWN010000001.1"/>
</dbReference>
<accession>A0ABV5Y4F0</accession>
<dbReference type="EMBL" id="JBHMBC010000039">
    <property type="protein sequence ID" value="MFB9821876.1"/>
    <property type="molecule type" value="Genomic_DNA"/>
</dbReference>
<protein>
    <submittedName>
        <fullName evidence="1">Uncharacterized protein</fullName>
    </submittedName>
</protein>
<evidence type="ECO:0000313" key="2">
    <source>
        <dbReference type="Proteomes" id="UP001589702"/>
    </source>
</evidence>
<comment type="caution">
    <text evidence="1">The sequence shown here is derived from an EMBL/GenBank/DDBJ whole genome shotgun (WGS) entry which is preliminary data.</text>
</comment>
<name>A0ABV5Y4F0_ARTRM</name>